<dbReference type="RefSeq" id="WP_185904572.1">
    <property type="nucleotide sequence ID" value="NZ_JACMSE010000002.1"/>
</dbReference>
<reference evidence="2 3" key="1">
    <citation type="submission" date="2020-08" db="EMBL/GenBank/DDBJ databases">
        <authorList>
            <person name="Liu C."/>
            <person name="Sun Q."/>
        </authorList>
    </citation>
    <scope>NUCLEOTIDE SEQUENCE [LARGE SCALE GENOMIC DNA]</scope>
    <source>
        <strain evidence="2 3">N22</strain>
    </source>
</reference>
<dbReference type="EMBL" id="JACMSE010000002">
    <property type="protein sequence ID" value="MBC2888619.1"/>
    <property type="molecule type" value="Genomic_DNA"/>
</dbReference>
<dbReference type="AlphaFoldDB" id="A0A842JH76"/>
<organism evidence="2 3">
    <name type="scientific">Gordonibacter massiliensis</name>
    <name type="common">ex Traore et al. 2017</name>
    <dbReference type="NCBI Taxonomy" id="1841863"/>
    <lineage>
        <taxon>Bacteria</taxon>
        <taxon>Bacillati</taxon>
        <taxon>Actinomycetota</taxon>
        <taxon>Coriobacteriia</taxon>
        <taxon>Eggerthellales</taxon>
        <taxon>Eggerthellaceae</taxon>
        <taxon>Gordonibacter</taxon>
    </lineage>
</organism>
<proteinExistence type="inferred from homology"/>
<evidence type="ECO:0000313" key="3">
    <source>
        <dbReference type="Proteomes" id="UP000587396"/>
    </source>
</evidence>
<sequence length="400" mass="43444">MAIYAYCGMWGEHGGNDGLWVHTYDVATGALGEGRQIDADIRTSNCYVDHERGLLYMVDEIDAPFDKDAGIGSGGGGNVWVWQVDAATGNLTLMQKAKSFGSNPSMFTLSPDKRYGVCSIHGAAPMSCQTERDESGAWRIVPGYADAPIVLFRMNDDGTIGDVLDAYRATDKALSHMHSCTWAPSGNFFIANDKGTGAISTLRITADEKLELVGEPYRTGAGDKPRYVRFHPSKPWCYVNYEAANRLDAFSYDDEGRLSLINSDLVVPEEQRSSVEKDWRFESQDMKISADGSTVYSCFRGSGDNPTGDGGREHVGGFQGVAVYAVNQDDGSVATVQRCEFDDIYWPRGCDISPDGRFLLVGSLYSDKVATLAVAADGTLSDTGLRADQDTCSSVTLYEA</sequence>
<keyword evidence="3" id="KW-1185">Reference proteome</keyword>
<name>A0A842JH76_9ACTN</name>
<dbReference type="InterPro" id="IPR050282">
    <property type="entry name" value="Cycloisomerase_2"/>
</dbReference>
<evidence type="ECO:0000256" key="1">
    <source>
        <dbReference type="ARBA" id="ARBA00005564"/>
    </source>
</evidence>
<dbReference type="InterPro" id="IPR015943">
    <property type="entry name" value="WD40/YVTN_repeat-like_dom_sf"/>
</dbReference>
<dbReference type="PANTHER" id="PTHR30344:SF1">
    <property type="entry name" value="6-PHOSPHOGLUCONOLACTONASE"/>
    <property type="match status" value="1"/>
</dbReference>
<dbReference type="Gene3D" id="2.130.10.10">
    <property type="entry name" value="YVTN repeat-like/Quinoprotein amine dehydrogenase"/>
    <property type="match status" value="1"/>
</dbReference>
<comment type="caution">
    <text evidence="2">The sequence shown here is derived from an EMBL/GenBank/DDBJ whole genome shotgun (WGS) entry which is preliminary data.</text>
</comment>
<dbReference type="Pfam" id="PF10282">
    <property type="entry name" value="Lactonase"/>
    <property type="match status" value="1"/>
</dbReference>
<dbReference type="Proteomes" id="UP000587396">
    <property type="component" value="Unassembled WGS sequence"/>
</dbReference>
<evidence type="ECO:0000313" key="2">
    <source>
        <dbReference type="EMBL" id="MBC2888619.1"/>
    </source>
</evidence>
<protein>
    <submittedName>
        <fullName evidence="2">Beta-propeller fold lactonase family protein</fullName>
    </submittedName>
</protein>
<dbReference type="GO" id="GO:0017057">
    <property type="term" value="F:6-phosphogluconolactonase activity"/>
    <property type="evidence" value="ECO:0007669"/>
    <property type="project" value="TreeGrafter"/>
</dbReference>
<dbReference type="PANTHER" id="PTHR30344">
    <property type="entry name" value="6-PHOSPHOGLUCONOLACTONASE-RELATED"/>
    <property type="match status" value="1"/>
</dbReference>
<gene>
    <name evidence="2" type="ORF">H7313_04555</name>
</gene>
<accession>A0A842JH76</accession>
<dbReference type="InterPro" id="IPR019405">
    <property type="entry name" value="Lactonase_7-beta_prop"/>
</dbReference>
<comment type="similarity">
    <text evidence="1">Belongs to the cycloisomerase 2 family.</text>
</comment>
<dbReference type="SUPFAM" id="SSF75011">
    <property type="entry name" value="3-carboxy-cis,cis-mucoante lactonizing enzyme"/>
    <property type="match status" value="1"/>
</dbReference>